<dbReference type="KEGG" id="cvi:CV_2378"/>
<gene>
    <name evidence="1" type="ordered locus">CV_2378</name>
</gene>
<organism evidence="1 2">
    <name type="scientific">Chromobacterium violaceum (strain ATCC 12472 / DSM 30191 / JCM 1249 / CCUG 213 / NBRC 12614 / NCIMB 9131 / NCTC 9757 / MK)</name>
    <dbReference type="NCBI Taxonomy" id="243365"/>
    <lineage>
        <taxon>Bacteria</taxon>
        <taxon>Pseudomonadati</taxon>
        <taxon>Pseudomonadota</taxon>
        <taxon>Betaproteobacteria</taxon>
        <taxon>Neisseriales</taxon>
        <taxon>Chromobacteriaceae</taxon>
        <taxon>Chromobacterium</taxon>
    </lineage>
</organism>
<dbReference type="STRING" id="243365.CV_2378"/>
<proteinExistence type="predicted"/>
<dbReference type="EMBL" id="AE016825">
    <property type="protein sequence ID" value="AAQ60050.1"/>
    <property type="molecule type" value="Genomic_DNA"/>
</dbReference>
<dbReference type="AlphaFoldDB" id="Q7NVG5"/>
<evidence type="ECO:0000313" key="2">
    <source>
        <dbReference type="Proteomes" id="UP000001424"/>
    </source>
</evidence>
<dbReference type="HOGENOM" id="CLU_2394462_0_0_4"/>
<protein>
    <submittedName>
        <fullName evidence="1">Uncharacterized protein</fullName>
    </submittedName>
</protein>
<name>Q7NVG5_CHRVO</name>
<accession>Q7NVG5</accession>
<dbReference type="Proteomes" id="UP000001424">
    <property type="component" value="Chromosome"/>
</dbReference>
<sequence length="93" mass="10154">MAGLPALHGSEPGQVRKEAATVIQCKCRGSGSPPLPFYAFRKDNCKFATLLRLCTVSHADNIVLNDKNPLTLAKLNFQIHGTSLNSLHQKYSC</sequence>
<evidence type="ECO:0000313" key="1">
    <source>
        <dbReference type="EMBL" id="AAQ60050.1"/>
    </source>
</evidence>
<keyword evidence="2" id="KW-1185">Reference proteome</keyword>
<reference evidence="1 2" key="1">
    <citation type="journal article" date="2003" name="Proc. Natl. Acad. Sci. U.S.A.">
        <title>The complete genome sequence of Chromobacterium violaceum reveals remarkable and exploitable bacterial adaptability.</title>
        <authorList>
            <person name="Vasconcelos A.T.R."/>
            <person name="de Almeida D.F."/>
            <person name="Almeida F.C."/>
            <person name="de Almeida L.G.P."/>
            <person name="de Almeida R."/>
            <person name="Goncalves J.A.A."/>
            <person name="Andrade E.M."/>
            <person name="Antonio R.V."/>
            <person name="Araripe J."/>
            <person name="de Araujo M.F.F."/>
            <person name="Filho S.A."/>
            <person name="Azevedo V."/>
            <person name="Batista A.J."/>
            <person name="Bataus L.A.M."/>
            <person name="Batista J.S."/>
            <person name="Belo A."/>
            <person name="vander Berg C."/>
            <person name="Blamey J."/>
            <person name="Bogo M."/>
            <person name="Bonato S."/>
            <person name="Bordignon J."/>
            <person name="Brito C.A."/>
            <person name="Brocchi M."/>
            <person name="Burity H.A."/>
            <person name="Camargo A.A."/>
            <person name="Cardoso D.D.P."/>
            <person name="Carneiro N.P."/>
            <person name="Carraro D.M."/>
            <person name="Carvalho C.M.B."/>
            <person name="Cascardo J.C.M."/>
            <person name="Cavada B.S."/>
            <person name="Chueire L.M.O."/>
            <person name="Pasa T.B.C."/>
            <person name="Duran N."/>
            <person name="Fagundes N."/>
            <person name="Falcao C.L."/>
            <person name="Fantinatti F."/>
            <person name="Farias I.P."/>
            <person name="Felipe M.S.S."/>
            <person name="Ferrari L.P."/>
            <person name="Ferro J.A."/>
            <person name="Ferro M.I.T."/>
            <person name="Franco G.R."/>
            <person name="Freitas N.S.A."/>
            <person name="Furlan L.R."/>
            <person name="Gazzinelli R.T."/>
            <person name="Gomes E.A."/>
            <person name="Goncalves P.R."/>
            <person name="Grangeiro T.B."/>
            <person name="Grattapaglia D."/>
            <person name="Grisard E.C."/>
            <person name="Guimaraes C.T."/>
            <person name="Hanna E.S."/>
            <person name="Hungria M."/>
            <person name="Jardim S.N."/>
            <person name="Laurino J."/>
            <person name="Leoi L.C.T."/>
            <person name="Fassarella L."/>
            <person name="Lima A."/>
            <person name="Loureiro M.F."/>
            <person name="Lyra M.C.P."/>
            <person name="Macedo M."/>
            <person name="Madeira H.M.F."/>
            <person name="Manfio G.P."/>
            <person name="Maranhao A.Q."/>
            <person name="Martins W.S."/>
            <person name="di Mauro S.M.Z."/>
            <person name="de Medeiros S.R.B."/>
            <person name="Meissner R.D.V."/>
            <person name="Menck C.F.M."/>
            <person name="Moreira M.A.M."/>
            <person name="Nascimento F.F."/>
            <person name="Nicolas M.F."/>
            <person name="Oliveira J.G."/>
            <person name="Oliveira S.C."/>
            <person name="Paixao R.F.C."/>
            <person name="Parente J.A."/>
            <person name="Pedrosa F.O."/>
            <person name="Pena S.J.D."/>
            <person name="Perreira J.O."/>
            <person name="Perreira M."/>
            <person name="Pinto L.S.R.C."/>
            <person name="Pinto L.S."/>
            <person name="Porto J.I.R."/>
            <person name="Potrich D.P."/>
            <person name="Neto C.E.R."/>
            <person name="Reis A.M.M."/>
            <person name="Rigo L.U."/>
            <person name="Rondinelli E."/>
            <person name="dos Santos E.B.P."/>
            <person name="Santos F.R."/>
            <person name="Schneider M.P.C."/>
            <person name="Seuanez H.N."/>
            <person name="Silva A.M.R."/>
            <person name="da Silva A.L.C."/>
            <person name="Silva D.W."/>
            <person name="Silva R."/>
            <person name="Simoes I.C."/>
            <person name="Simon D."/>
            <person name="Soares C.M.A."/>
            <person name="Soares R.B.A."/>
            <person name="Souza E.M."/>
            <person name="Souza K.R.L."/>
            <person name="Souza R.C."/>
            <person name="Steffens M.B.R."/>
            <person name="Steindel M."/>
            <person name="Teixeira S.R."/>
            <person name="Urmenyi T."/>
            <person name="Vettore A."/>
            <person name="Wassem R."/>
            <person name="Zaha A."/>
            <person name="Simpson A.J.G."/>
        </authorList>
    </citation>
    <scope>NUCLEOTIDE SEQUENCE [LARGE SCALE GENOMIC DNA]</scope>
    <source>
        <strain evidence="2">ATCC 12472 / DSM 30191 / JCM 1249 / NBRC 12614 / NCIMB 9131 / NCTC 9757</strain>
    </source>
</reference>